<evidence type="ECO:0008006" key="3">
    <source>
        <dbReference type="Google" id="ProtNLM"/>
    </source>
</evidence>
<dbReference type="AlphaFoldDB" id="A0A6J8BNY9"/>
<evidence type="ECO:0000313" key="1">
    <source>
        <dbReference type="EMBL" id="CAC5384419.1"/>
    </source>
</evidence>
<reference evidence="1 2" key="1">
    <citation type="submission" date="2020-06" db="EMBL/GenBank/DDBJ databases">
        <authorList>
            <person name="Li R."/>
            <person name="Bekaert M."/>
        </authorList>
    </citation>
    <scope>NUCLEOTIDE SEQUENCE [LARGE SCALE GENOMIC DNA]</scope>
    <source>
        <strain evidence="2">wild</strain>
    </source>
</reference>
<protein>
    <recommendedName>
        <fullName evidence="3">Reverse transcriptase domain-containing protein</fullName>
    </recommendedName>
</protein>
<accession>A0A6J8BNY9</accession>
<dbReference type="OrthoDB" id="447743at2759"/>
<dbReference type="Proteomes" id="UP000507470">
    <property type="component" value="Unassembled WGS sequence"/>
</dbReference>
<keyword evidence="2" id="KW-1185">Reference proteome</keyword>
<gene>
    <name evidence="1" type="ORF">MCOR_20057</name>
</gene>
<sequence>MSMNIIVKAAERETRGPKTDSGIFLPTTRWFMDDLTVTTSSQYQEKWILLALEEVVASVRMKFKPKKSRSIILRKDQITTKFQLKIQGEEIPTIVDNPIKYLGKWFDDILKDNSNVKTIQTQVAEWFKKVDKSGLPGKFKAWIYQHSNNNRSHRKKDKQCPQKIARSTTKIYSHRSLQSIITNPATFNINFGGIQVIKEQTCNDYETQRITRSTGLRNDTFPTVVKGKTKREEQHDVVRNKTSIRRTKKGKNSRVKPPRSMDEVELARKKDHTGRVMEDGSIQNFIHA</sequence>
<organism evidence="1 2">
    <name type="scientific">Mytilus coruscus</name>
    <name type="common">Sea mussel</name>
    <dbReference type="NCBI Taxonomy" id="42192"/>
    <lineage>
        <taxon>Eukaryota</taxon>
        <taxon>Metazoa</taxon>
        <taxon>Spiralia</taxon>
        <taxon>Lophotrochozoa</taxon>
        <taxon>Mollusca</taxon>
        <taxon>Bivalvia</taxon>
        <taxon>Autobranchia</taxon>
        <taxon>Pteriomorphia</taxon>
        <taxon>Mytilida</taxon>
        <taxon>Mytiloidea</taxon>
        <taxon>Mytilidae</taxon>
        <taxon>Mytilinae</taxon>
        <taxon>Mytilus</taxon>
    </lineage>
</organism>
<dbReference type="EMBL" id="CACVKT020003553">
    <property type="protein sequence ID" value="CAC5384419.1"/>
    <property type="molecule type" value="Genomic_DNA"/>
</dbReference>
<name>A0A6J8BNY9_MYTCO</name>
<evidence type="ECO:0000313" key="2">
    <source>
        <dbReference type="Proteomes" id="UP000507470"/>
    </source>
</evidence>
<proteinExistence type="predicted"/>